<reference evidence="3" key="1">
    <citation type="journal article" date="2020" name="Stud. Mycol.">
        <title>101 Dothideomycetes genomes: a test case for predicting lifestyles and emergence of pathogens.</title>
        <authorList>
            <person name="Haridas S."/>
            <person name="Albert R."/>
            <person name="Binder M."/>
            <person name="Bloem J."/>
            <person name="Labutti K."/>
            <person name="Salamov A."/>
            <person name="Andreopoulos B."/>
            <person name="Baker S."/>
            <person name="Barry K."/>
            <person name="Bills G."/>
            <person name="Bluhm B."/>
            <person name="Cannon C."/>
            <person name="Castanera R."/>
            <person name="Culley D."/>
            <person name="Daum C."/>
            <person name="Ezra D."/>
            <person name="Gonzalez J."/>
            <person name="Henrissat B."/>
            <person name="Kuo A."/>
            <person name="Liang C."/>
            <person name="Lipzen A."/>
            <person name="Lutzoni F."/>
            <person name="Magnuson J."/>
            <person name="Mondo S."/>
            <person name="Nolan M."/>
            <person name="Ohm R."/>
            <person name="Pangilinan J."/>
            <person name="Park H.-J."/>
            <person name="Ramirez L."/>
            <person name="Alfaro M."/>
            <person name="Sun H."/>
            <person name="Tritt A."/>
            <person name="Yoshinaga Y."/>
            <person name="Zwiers L.-H."/>
            <person name="Turgeon B."/>
            <person name="Goodwin S."/>
            <person name="Spatafora J."/>
            <person name="Crous P."/>
            <person name="Grigoriev I."/>
        </authorList>
    </citation>
    <scope>NUCLEOTIDE SEQUENCE</scope>
    <source>
        <strain evidence="3">CBS 115976</strain>
    </source>
</reference>
<evidence type="ECO:0000256" key="2">
    <source>
        <dbReference type="SAM" id="Phobius"/>
    </source>
</evidence>
<evidence type="ECO:0000313" key="3">
    <source>
        <dbReference type="EMBL" id="KAF2664146.1"/>
    </source>
</evidence>
<proteinExistence type="predicted"/>
<dbReference type="EMBL" id="MU004243">
    <property type="protein sequence ID" value="KAF2664146.1"/>
    <property type="molecule type" value="Genomic_DNA"/>
</dbReference>
<keyword evidence="4" id="KW-1185">Reference proteome</keyword>
<sequence length="203" mass="21945">MATCDTPGHCQLGDACTWDFDCSGNWTCLDAKCSDTKQNNFKSPGYIAGGAVGVVVILILICVGVWLCIRTRRRRRLQHDEELIQKTIQQEQFKALSSRPGTSHHQDLDYPAVNYGSSPAPTYASGYHNNVSPISPDTAYSIPMSELMGSPAIPGSKHDTTVEIVELEGDSMISTPRARSDSQNNGSAGLGSPESSPKERGKK</sequence>
<feature type="region of interest" description="Disordered" evidence="1">
    <location>
        <begin position="164"/>
        <end position="203"/>
    </location>
</feature>
<evidence type="ECO:0000313" key="4">
    <source>
        <dbReference type="Proteomes" id="UP000799302"/>
    </source>
</evidence>
<accession>A0A6A6TXH0</accession>
<keyword evidence="2" id="KW-0812">Transmembrane</keyword>
<organism evidence="3 4">
    <name type="scientific">Microthyrium microscopicum</name>
    <dbReference type="NCBI Taxonomy" id="703497"/>
    <lineage>
        <taxon>Eukaryota</taxon>
        <taxon>Fungi</taxon>
        <taxon>Dikarya</taxon>
        <taxon>Ascomycota</taxon>
        <taxon>Pezizomycotina</taxon>
        <taxon>Dothideomycetes</taxon>
        <taxon>Dothideomycetes incertae sedis</taxon>
        <taxon>Microthyriales</taxon>
        <taxon>Microthyriaceae</taxon>
        <taxon>Microthyrium</taxon>
    </lineage>
</organism>
<dbReference type="AlphaFoldDB" id="A0A6A6TXH0"/>
<protein>
    <submittedName>
        <fullName evidence="3">Uncharacterized protein</fullName>
    </submittedName>
</protein>
<keyword evidence="2" id="KW-0472">Membrane</keyword>
<feature type="transmembrane region" description="Helical" evidence="2">
    <location>
        <begin position="46"/>
        <end position="69"/>
    </location>
</feature>
<keyword evidence="2" id="KW-1133">Transmembrane helix</keyword>
<name>A0A6A6TXH0_9PEZI</name>
<evidence type="ECO:0000256" key="1">
    <source>
        <dbReference type="SAM" id="MobiDB-lite"/>
    </source>
</evidence>
<dbReference type="Proteomes" id="UP000799302">
    <property type="component" value="Unassembled WGS sequence"/>
</dbReference>
<gene>
    <name evidence="3" type="ORF">BT63DRAFT_102213</name>
</gene>